<keyword evidence="2" id="KW-1185">Reference proteome</keyword>
<gene>
    <name evidence="1" type="ORF">MIZ01_2606</name>
</gene>
<proteinExistence type="predicted"/>
<reference evidence="1 2" key="1">
    <citation type="journal article" date="2022" name="Int. J. Syst. Evol. Microbiol.">
        <title>&lt;i&gt;Sideroxyarcus emersonii&lt;/i&gt; gen. nov. sp. nov., a neutrophilic, microaerobic iron- and thiosulfate-oxidizing bacterium isolated from iron-rich wetland sediment.</title>
        <authorList>
            <person name="Kato S."/>
            <person name="Itoh T."/>
            <person name="Iino T."/>
            <person name="Ohkuma M."/>
        </authorList>
    </citation>
    <scope>NUCLEOTIDE SEQUENCE [LARGE SCALE GENOMIC DNA]</scope>
    <source>
        <strain evidence="1 2">MIZ01</strain>
    </source>
</reference>
<name>A0AAN1XCC6_9PROT</name>
<dbReference type="Proteomes" id="UP001320326">
    <property type="component" value="Chromosome"/>
</dbReference>
<sequence length="37" mass="4216">MIWVAVPIHKTHTIGQIYLAWTFETMLKNCLRNAGSA</sequence>
<accession>A0AAN1XCC6</accession>
<dbReference type="EMBL" id="AP023423">
    <property type="protein sequence ID" value="BCK88800.1"/>
    <property type="molecule type" value="Genomic_DNA"/>
</dbReference>
<evidence type="ECO:0000313" key="1">
    <source>
        <dbReference type="EMBL" id="BCK88800.1"/>
    </source>
</evidence>
<dbReference type="AlphaFoldDB" id="A0AAN1XCC6"/>
<organism evidence="1 2">
    <name type="scientific">Sideroxyarcus emersonii</name>
    <dbReference type="NCBI Taxonomy" id="2764705"/>
    <lineage>
        <taxon>Bacteria</taxon>
        <taxon>Pseudomonadati</taxon>
        <taxon>Pseudomonadota</taxon>
        <taxon>Betaproteobacteria</taxon>
        <taxon>Nitrosomonadales</taxon>
        <taxon>Gallionellaceae</taxon>
        <taxon>Sideroxyarcus</taxon>
    </lineage>
</organism>
<protein>
    <submittedName>
        <fullName evidence="1">Uncharacterized protein</fullName>
    </submittedName>
</protein>
<dbReference type="KEGG" id="seme:MIZ01_2606"/>
<evidence type="ECO:0000313" key="2">
    <source>
        <dbReference type="Proteomes" id="UP001320326"/>
    </source>
</evidence>